<dbReference type="Proteomes" id="UP000186601">
    <property type="component" value="Unassembled WGS sequence"/>
</dbReference>
<organism evidence="1 2">
    <name type="scientific">Hermanssonia centrifuga</name>
    <dbReference type="NCBI Taxonomy" id="98765"/>
    <lineage>
        <taxon>Eukaryota</taxon>
        <taxon>Fungi</taxon>
        <taxon>Dikarya</taxon>
        <taxon>Basidiomycota</taxon>
        <taxon>Agaricomycotina</taxon>
        <taxon>Agaricomycetes</taxon>
        <taxon>Polyporales</taxon>
        <taxon>Meruliaceae</taxon>
        <taxon>Hermanssonia</taxon>
    </lineage>
</organism>
<reference evidence="1 2" key="1">
    <citation type="submission" date="2018-02" db="EMBL/GenBank/DDBJ databases">
        <title>Genome sequence of the basidiomycete white-rot fungus Phlebia centrifuga.</title>
        <authorList>
            <person name="Granchi Z."/>
            <person name="Peng M."/>
            <person name="de Vries R.P."/>
            <person name="Hilden K."/>
            <person name="Makela M.R."/>
            <person name="Grigoriev I."/>
            <person name="Riley R."/>
        </authorList>
    </citation>
    <scope>NUCLEOTIDE SEQUENCE [LARGE SCALE GENOMIC DNA]</scope>
    <source>
        <strain evidence="1 2">FBCC195</strain>
    </source>
</reference>
<accession>A0A2R6RVE8</accession>
<gene>
    <name evidence="1" type="ORF">PHLCEN_2v1958</name>
</gene>
<protein>
    <submittedName>
        <fullName evidence="1">Uncharacterized protein</fullName>
    </submittedName>
</protein>
<evidence type="ECO:0000313" key="1">
    <source>
        <dbReference type="EMBL" id="PSS33995.1"/>
    </source>
</evidence>
<dbReference type="EMBL" id="MLYV02000165">
    <property type="protein sequence ID" value="PSS33995.1"/>
    <property type="molecule type" value="Genomic_DNA"/>
</dbReference>
<name>A0A2R6RVE8_9APHY</name>
<proteinExistence type="predicted"/>
<dbReference type="AlphaFoldDB" id="A0A2R6RVE8"/>
<keyword evidence="2" id="KW-1185">Reference proteome</keyword>
<evidence type="ECO:0000313" key="2">
    <source>
        <dbReference type="Proteomes" id="UP000186601"/>
    </source>
</evidence>
<comment type="caution">
    <text evidence="1">The sequence shown here is derived from an EMBL/GenBank/DDBJ whole genome shotgun (WGS) entry which is preliminary data.</text>
</comment>
<sequence>MFFVDQSVFMVHLKKDTWTNWNVGFSEGPGGRILGPSGRGCDGADIYGWWNWGKQTCYQRKHLNGRGDDGDGLNCRWCVDCRRSLH</sequence>